<reference evidence="2 3" key="1">
    <citation type="submission" date="2016-10" db="EMBL/GenBank/DDBJ databases">
        <authorList>
            <person name="de Groot N.N."/>
        </authorList>
    </citation>
    <scope>NUCLEOTIDE SEQUENCE [LARGE SCALE GENOMIC DNA]</scope>
    <source>
        <strain evidence="2 3">TC2-24</strain>
    </source>
</reference>
<accession>A0A1I0MKZ3</accession>
<dbReference type="PROSITE" id="PS51257">
    <property type="entry name" value="PROKAR_LIPOPROTEIN"/>
    <property type="match status" value="1"/>
</dbReference>
<evidence type="ECO:0000313" key="3">
    <source>
        <dbReference type="Proteomes" id="UP000199373"/>
    </source>
</evidence>
<gene>
    <name evidence="2" type="ORF">SAMN04487850_0764</name>
</gene>
<feature type="signal peptide" evidence="1">
    <location>
        <begin position="1"/>
        <end position="16"/>
    </location>
</feature>
<evidence type="ECO:0000256" key="1">
    <source>
        <dbReference type="SAM" id="SignalP"/>
    </source>
</evidence>
<sequence length="122" mass="14197">MRKKILLFILSAVMLAACDNQNSVNILISNSSDQPLENREVTIALDTIRQWLDISISDTLILLNEKNQPLPYTYSKDRSSISFRVPSIQQRSQKNFSINKSDTQLRQNLFAFRRRNIEVRLK</sequence>
<evidence type="ECO:0000313" key="2">
    <source>
        <dbReference type="EMBL" id="SEV89101.1"/>
    </source>
</evidence>
<organism evidence="2 3">
    <name type="scientific">Prevotella aff. ruminicola Tc2-24</name>
    <dbReference type="NCBI Taxonomy" id="81582"/>
    <lineage>
        <taxon>Bacteria</taxon>
        <taxon>Pseudomonadati</taxon>
        <taxon>Bacteroidota</taxon>
        <taxon>Bacteroidia</taxon>
        <taxon>Bacteroidales</taxon>
        <taxon>Prevotellaceae</taxon>
        <taxon>Prevotella</taxon>
    </lineage>
</organism>
<dbReference type="RefSeq" id="WP_143065707.1">
    <property type="nucleotide sequence ID" value="NZ_FOIQ01000001.1"/>
</dbReference>
<dbReference type="AlphaFoldDB" id="A0A1I0MKZ3"/>
<keyword evidence="1" id="KW-0732">Signal</keyword>
<feature type="chain" id="PRO_5011761191" evidence="1">
    <location>
        <begin position="17"/>
        <end position="122"/>
    </location>
</feature>
<protein>
    <submittedName>
        <fullName evidence="2">Uncharacterized protein</fullName>
    </submittedName>
</protein>
<dbReference type="Proteomes" id="UP000199373">
    <property type="component" value="Unassembled WGS sequence"/>
</dbReference>
<keyword evidence="3" id="KW-1185">Reference proteome</keyword>
<proteinExistence type="predicted"/>
<name>A0A1I0MKZ3_9BACT</name>
<dbReference type="EMBL" id="FOIQ01000001">
    <property type="protein sequence ID" value="SEV89101.1"/>
    <property type="molecule type" value="Genomic_DNA"/>
</dbReference>